<organism evidence="1 2">
    <name type="scientific">Paracoccus benzoatiresistens</name>
    <dbReference type="NCBI Taxonomy" id="2997341"/>
    <lineage>
        <taxon>Bacteria</taxon>
        <taxon>Pseudomonadati</taxon>
        <taxon>Pseudomonadota</taxon>
        <taxon>Alphaproteobacteria</taxon>
        <taxon>Rhodobacterales</taxon>
        <taxon>Paracoccaceae</taxon>
        <taxon>Paracoccus</taxon>
    </lineage>
</organism>
<reference evidence="1" key="1">
    <citation type="submission" date="2022-12" db="EMBL/GenBank/DDBJ databases">
        <title>Paracoccus sp. EF6 isolated from a lake water.</title>
        <authorList>
            <person name="Liu H."/>
        </authorList>
    </citation>
    <scope>NUCLEOTIDE SEQUENCE</scope>
    <source>
        <strain evidence="1">EF6</strain>
    </source>
</reference>
<evidence type="ECO:0000313" key="2">
    <source>
        <dbReference type="Proteomes" id="UP001149822"/>
    </source>
</evidence>
<sequence>MLGQHSQQLCHFRQGGWMQGNDLGGRRPLQQFLRGLNLGTDRPYLTVKELGIDAAIDQVHLQSIELALRSCECPFSLGPHLRSIARLSLHGFQPRPDRIRLPQAGDHRVDNGPLDLVEAVASAVVA</sequence>
<gene>
    <name evidence="1" type="ORF">OU682_14705</name>
</gene>
<comment type="caution">
    <text evidence="1">The sequence shown here is derived from an EMBL/GenBank/DDBJ whole genome shotgun (WGS) entry which is preliminary data.</text>
</comment>
<keyword evidence="2" id="KW-1185">Reference proteome</keyword>
<proteinExistence type="predicted"/>
<name>A0ABT4J6W3_9RHOB</name>
<dbReference type="EMBL" id="JAPTYD010000024">
    <property type="protein sequence ID" value="MCZ0962868.1"/>
    <property type="molecule type" value="Genomic_DNA"/>
</dbReference>
<evidence type="ECO:0000313" key="1">
    <source>
        <dbReference type="EMBL" id="MCZ0962868.1"/>
    </source>
</evidence>
<accession>A0ABT4J6W3</accession>
<dbReference type="Proteomes" id="UP001149822">
    <property type="component" value="Unassembled WGS sequence"/>
</dbReference>
<protein>
    <submittedName>
        <fullName evidence="1">Uncharacterized protein</fullName>
    </submittedName>
</protein>